<sequence length="153" mass="17796">MGRFDVASFQEALFKDQNNQKIRVPPGYKVEGMNTVQKLSHDDEDLIEAILDNSFITKNKRFDAPMKSGNFELDLKKVYIRRVKLGNADADKREMIRKCRQLNEEIESARFRAHNNIVTYYEVYPEIDADGVVSHICLVSERMPSTLAQYLEY</sequence>
<dbReference type="SUPFAM" id="SSF56112">
    <property type="entry name" value="Protein kinase-like (PK-like)"/>
    <property type="match status" value="1"/>
</dbReference>
<reference evidence="3" key="1">
    <citation type="submission" date="2024-02" db="UniProtKB">
        <authorList>
            <consortium name="WormBaseParasite"/>
        </authorList>
    </citation>
    <scope>IDENTIFICATION</scope>
</reference>
<proteinExistence type="predicted"/>
<evidence type="ECO:0000313" key="3">
    <source>
        <dbReference type="WBParaSite" id="MBELARI_LOCUS3570"/>
    </source>
</evidence>
<keyword evidence="2" id="KW-1185">Reference proteome</keyword>
<organism evidence="2 3">
    <name type="scientific">Mesorhabditis belari</name>
    <dbReference type="NCBI Taxonomy" id="2138241"/>
    <lineage>
        <taxon>Eukaryota</taxon>
        <taxon>Metazoa</taxon>
        <taxon>Ecdysozoa</taxon>
        <taxon>Nematoda</taxon>
        <taxon>Chromadorea</taxon>
        <taxon>Rhabditida</taxon>
        <taxon>Rhabditina</taxon>
        <taxon>Rhabditomorpha</taxon>
        <taxon>Rhabditoidea</taxon>
        <taxon>Rhabditidae</taxon>
        <taxon>Mesorhabditinae</taxon>
        <taxon>Mesorhabditis</taxon>
    </lineage>
</organism>
<feature type="coiled-coil region" evidence="1">
    <location>
        <begin position="85"/>
        <end position="112"/>
    </location>
</feature>
<name>A0AAF3FCD8_9BILA</name>
<accession>A0AAF3FCD8</accession>
<evidence type="ECO:0000256" key="1">
    <source>
        <dbReference type="SAM" id="Coils"/>
    </source>
</evidence>
<dbReference type="WBParaSite" id="MBELARI_LOCUS3570">
    <property type="protein sequence ID" value="MBELARI_LOCUS3570"/>
    <property type="gene ID" value="MBELARI_LOCUS3570"/>
</dbReference>
<protein>
    <submittedName>
        <fullName evidence="3">Uncharacterized protein</fullName>
    </submittedName>
</protein>
<keyword evidence="1" id="KW-0175">Coiled coil</keyword>
<dbReference type="Proteomes" id="UP000887575">
    <property type="component" value="Unassembled WGS sequence"/>
</dbReference>
<evidence type="ECO:0000313" key="2">
    <source>
        <dbReference type="Proteomes" id="UP000887575"/>
    </source>
</evidence>
<dbReference type="InterPro" id="IPR011009">
    <property type="entry name" value="Kinase-like_dom_sf"/>
</dbReference>
<dbReference type="AlphaFoldDB" id="A0AAF3FCD8"/>